<organism evidence="2 3">
    <name type="scientific">Hyaloscypha variabilis (strain UAMH 11265 / GT02V1 / F)</name>
    <name type="common">Meliniomyces variabilis</name>
    <dbReference type="NCBI Taxonomy" id="1149755"/>
    <lineage>
        <taxon>Eukaryota</taxon>
        <taxon>Fungi</taxon>
        <taxon>Dikarya</taxon>
        <taxon>Ascomycota</taxon>
        <taxon>Pezizomycotina</taxon>
        <taxon>Leotiomycetes</taxon>
        <taxon>Helotiales</taxon>
        <taxon>Hyaloscyphaceae</taxon>
        <taxon>Hyaloscypha</taxon>
        <taxon>Hyaloscypha variabilis</taxon>
    </lineage>
</organism>
<evidence type="ECO:0000256" key="1">
    <source>
        <dbReference type="SAM" id="MobiDB-lite"/>
    </source>
</evidence>
<evidence type="ECO:0000313" key="3">
    <source>
        <dbReference type="Proteomes" id="UP000235786"/>
    </source>
</evidence>
<protein>
    <submittedName>
        <fullName evidence="2">Uncharacterized protein</fullName>
    </submittedName>
</protein>
<keyword evidence="3" id="KW-1185">Reference proteome</keyword>
<evidence type="ECO:0000313" key="2">
    <source>
        <dbReference type="EMBL" id="PMD37091.1"/>
    </source>
</evidence>
<sequence length="363" mass="40568">MTTPGRTHIPWQDDAGQINELLSYIGYLEAKVSYLQQHHERCNSWVVSDPMVLVPELPYLPPEIIMDYEASDPVERTINQLPMLQIESTSPTSPVKPPQKSPPGNSPRWRRIVDQITTGWDDPRAWTLKRATCGLDSVEQNNQALMLILGLQSYIPSEWAQSPGSSPLPISASRSDLNTKEALILSARQYALDTKASGTNSVFVSQVHNFRELVFASLCVVMEQQGLPINTINDLMRICMSSSGAANLYRLRRGALWVNRVIRGLIVKGWGHGATELFLLSGRPVSQYGLLWEACMHSFPYLSQRLESIRIGLDKPVEKEGWIPFFIPVIIKGLVGDALTLGQITMALDYSDESLAKLNIHMT</sequence>
<accession>A0A2J6REZ5</accession>
<gene>
    <name evidence="2" type="ORF">L207DRAFT_465168</name>
</gene>
<dbReference type="OrthoDB" id="3882355at2759"/>
<reference evidence="2 3" key="1">
    <citation type="submission" date="2016-04" db="EMBL/GenBank/DDBJ databases">
        <title>A degradative enzymes factory behind the ericoid mycorrhizal symbiosis.</title>
        <authorList>
            <consortium name="DOE Joint Genome Institute"/>
            <person name="Martino E."/>
            <person name="Morin E."/>
            <person name="Grelet G."/>
            <person name="Kuo A."/>
            <person name="Kohler A."/>
            <person name="Daghino S."/>
            <person name="Barry K."/>
            <person name="Choi C."/>
            <person name="Cichocki N."/>
            <person name="Clum A."/>
            <person name="Copeland A."/>
            <person name="Hainaut M."/>
            <person name="Haridas S."/>
            <person name="Labutti K."/>
            <person name="Lindquist E."/>
            <person name="Lipzen A."/>
            <person name="Khouja H.-R."/>
            <person name="Murat C."/>
            <person name="Ohm R."/>
            <person name="Olson A."/>
            <person name="Spatafora J."/>
            <person name="Veneault-Fourrey C."/>
            <person name="Henrissat B."/>
            <person name="Grigoriev I."/>
            <person name="Martin F."/>
            <person name="Perotto S."/>
        </authorList>
    </citation>
    <scope>NUCLEOTIDE SEQUENCE [LARGE SCALE GENOMIC DNA]</scope>
    <source>
        <strain evidence="2 3">F</strain>
    </source>
</reference>
<dbReference type="AlphaFoldDB" id="A0A2J6REZ5"/>
<feature type="compositionally biased region" description="Pro residues" evidence="1">
    <location>
        <begin position="94"/>
        <end position="105"/>
    </location>
</feature>
<proteinExistence type="predicted"/>
<dbReference type="Proteomes" id="UP000235786">
    <property type="component" value="Unassembled WGS sequence"/>
</dbReference>
<dbReference type="STRING" id="1149755.A0A2J6REZ5"/>
<feature type="region of interest" description="Disordered" evidence="1">
    <location>
        <begin position="87"/>
        <end position="109"/>
    </location>
</feature>
<name>A0A2J6REZ5_HYAVF</name>
<dbReference type="EMBL" id="KZ613950">
    <property type="protein sequence ID" value="PMD37091.1"/>
    <property type="molecule type" value="Genomic_DNA"/>
</dbReference>